<organism evidence="2 3">
    <name type="scientific">Bacteroides xylanisolvens XB1A</name>
    <dbReference type="NCBI Taxonomy" id="657309"/>
    <lineage>
        <taxon>Bacteria</taxon>
        <taxon>Pseudomonadati</taxon>
        <taxon>Bacteroidota</taxon>
        <taxon>Bacteroidia</taxon>
        <taxon>Bacteroidales</taxon>
        <taxon>Bacteroidaceae</taxon>
        <taxon>Bacteroides</taxon>
    </lineage>
</organism>
<dbReference type="Proteomes" id="UP000008795">
    <property type="component" value="Chromosome"/>
</dbReference>
<evidence type="ECO:0000256" key="1">
    <source>
        <dbReference type="SAM" id="MobiDB-lite"/>
    </source>
</evidence>
<dbReference type="KEGG" id="bxy:BXY_38460"/>
<reference evidence="2 3" key="2">
    <citation type="submission" date="2010-03" db="EMBL/GenBank/DDBJ databases">
        <authorList>
            <person name="Pajon A."/>
        </authorList>
    </citation>
    <scope>NUCLEOTIDE SEQUENCE [LARGE SCALE GENOMIC DNA]</scope>
    <source>
        <strain evidence="2 3">XB1A</strain>
    </source>
</reference>
<dbReference type="HOGENOM" id="CLU_2749468_0_0_10"/>
<dbReference type="AlphaFoldDB" id="D6D2Z4"/>
<feature type="region of interest" description="Disordered" evidence="1">
    <location>
        <begin position="36"/>
        <end position="58"/>
    </location>
</feature>
<dbReference type="EMBL" id="FP929033">
    <property type="protein sequence ID" value="CBK68796.1"/>
    <property type="molecule type" value="Genomic_DNA"/>
</dbReference>
<gene>
    <name evidence="2" type="ORF">BXY_38460</name>
</gene>
<evidence type="ECO:0000313" key="2">
    <source>
        <dbReference type="EMBL" id="CBK68796.1"/>
    </source>
</evidence>
<protein>
    <submittedName>
        <fullName evidence="2">Uncharacterized protein</fullName>
    </submittedName>
</protein>
<dbReference type="PATRIC" id="fig|657309.4.peg.2806"/>
<evidence type="ECO:0000313" key="3">
    <source>
        <dbReference type="Proteomes" id="UP000008795"/>
    </source>
</evidence>
<accession>D6D2Z4</accession>
<name>D6D2Z4_9BACE</name>
<sequence>MTDILQAFTFNLFKYNYIMTQEIRYQINGWPEKTIHAGTAPSRGPGTSPEAMTEPPLQIRGRMLPYTEAV</sequence>
<proteinExistence type="predicted"/>
<reference evidence="2 3" key="1">
    <citation type="submission" date="2010-03" db="EMBL/GenBank/DDBJ databases">
        <title>The genome sequence of Bacteriodes xylanisolvens XB1A.</title>
        <authorList>
            <consortium name="metaHIT consortium -- http://www.metahit.eu/"/>
            <person name="Pajon A."/>
            <person name="Turner K."/>
            <person name="Parkhill J."/>
            <person name="Bernalier A."/>
        </authorList>
    </citation>
    <scope>NUCLEOTIDE SEQUENCE [LARGE SCALE GENOMIC DNA]</scope>
    <source>
        <strain evidence="2 3">XB1A</strain>
    </source>
</reference>
<dbReference type="eggNOG" id="ENOG5030XNB">
    <property type="taxonomic scope" value="Bacteria"/>
</dbReference>